<dbReference type="InterPro" id="IPR003877">
    <property type="entry name" value="SPRY_dom"/>
</dbReference>
<sequence length="404" mass="44717">MPSALMTAPGMSIKKNGFGAGDLAQWFRSLPRKRKVPSSIPGTKKEWLYLHRNPIAQSTDGARTKISFSEGRHAWEVWWEGPVGTGAVIGIATKRAPMQCQGYVALLGSDNQSWGWNLVDNNLLHNGEVNGSFPQCNNAPNNSLRCGPGTDLVFSMAHRLPIRLLTWDVKDTLIRLRHPVGEQYAAKAQAHRLEVEATALGQAFGQVYKAQNHRFPTYGLSQGLTSRQWWQDVVLQTFHLAGVRDPQAVATIADQLYEDFSSPCTWQVLEGAETTLRRCRNRGLRLAVISNFDRRLEDVLVGLGLREHFDFVLTSEAAGWPKPDPRIFHKALQLAHTEPASATHIGDSYRCDYQGARAVGMHSFLVVGSEPLDPMIRDSVPKEHILPSLSHLLPALDQGSAPGP</sequence>
<dbReference type="InterPro" id="IPR013320">
    <property type="entry name" value="ConA-like_dom_sf"/>
</dbReference>
<dbReference type="Pfam" id="PF00702">
    <property type="entry name" value="Hydrolase"/>
    <property type="match status" value="1"/>
</dbReference>
<dbReference type="PRINTS" id="PR00413">
    <property type="entry name" value="HADHALOGNASE"/>
</dbReference>
<dbReference type="eggNOG" id="KOG3085">
    <property type="taxonomic scope" value="Eukaryota"/>
</dbReference>
<proteinExistence type="inferred from homology"/>
<feature type="domain" description="SPRY" evidence="3">
    <location>
        <begin position="72"/>
        <end position="130"/>
    </location>
</feature>
<gene>
    <name evidence="4" type="ORF">GW7_01013</name>
</gene>
<dbReference type="CDD" id="cd16415">
    <property type="entry name" value="HAD_dREG-2_like"/>
    <property type="match status" value="1"/>
</dbReference>
<dbReference type="InterPro" id="IPR036412">
    <property type="entry name" value="HAD-like_sf"/>
</dbReference>
<dbReference type="SUPFAM" id="SSF56784">
    <property type="entry name" value="HAD-like"/>
    <property type="match status" value="1"/>
</dbReference>
<dbReference type="InterPro" id="IPR051828">
    <property type="entry name" value="HAD-like_hydrolase_domain"/>
</dbReference>
<evidence type="ECO:0000256" key="2">
    <source>
        <dbReference type="ARBA" id="ARBA00015556"/>
    </source>
</evidence>
<protein>
    <recommendedName>
        <fullName evidence="2">Haloacid dehalogenase-like hydrolase domain-containing protein 3</fullName>
    </recommendedName>
</protein>
<dbReference type="InParanoid" id="G5B1Z6"/>
<dbReference type="InterPro" id="IPR011949">
    <property type="entry name" value="HAD-SF_hydro_IA_REG-2-like"/>
</dbReference>
<dbReference type="GO" id="GO:0016787">
    <property type="term" value="F:hydrolase activity"/>
    <property type="evidence" value="ECO:0007669"/>
    <property type="project" value="UniProtKB-KW"/>
</dbReference>
<dbReference type="SFLD" id="SFLDG01129">
    <property type="entry name" value="C1.5:_HAD__Beta-PGM__Phosphata"/>
    <property type="match status" value="1"/>
</dbReference>
<keyword evidence="4" id="KW-0378">Hydrolase</keyword>
<dbReference type="Gene3D" id="3.40.50.1000">
    <property type="entry name" value="HAD superfamily/HAD-like"/>
    <property type="match status" value="1"/>
</dbReference>
<dbReference type="Gene3D" id="1.10.150.720">
    <property type="entry name" value="Haloacid dehalogenase-like hydrolase"/>
    <property type="match status" value="1"/>
</dbReference>
<name>G5B1Z6_HETGA</name>
<dbReference type="SFLD" id="SFLDS00003">
    <property type="entry name" value="Haloacid_Dehalogenase"/>
    <property type="match status" value="1"/>
</dbReference>
<comment type="similarity">
    <text evidence="1">Belongs to the HAD-like hydrolase superfamily.</text>
</comment>
<dbReference type="AlphaFoldDB" id="G5B1Z6"/>
<dbReference type="SUPFAM" id="SSF49899">
    <property type="entry name" value="Concanavalin A-like lectins/glucanases"/>
    <property type="match status" value="1"/>
</dbReference>
<dbReference type="InterPro" id="IPR006439">
    <property type="entry name" value="HAD-SF_hydro_IA"/>
</dbReference>
<dbReference type="EMBL" id="JH168050">
    <property type="protein sequence ID" value="EHB03298.1"/>
    <property type="molecule type" value="Genomic_DNA"/>
</dbReference>
<dbReference type="GO" id="GO:0005634">
    <property type="term" value="C:nucleus"/>
    <property type="evidence" value="ECO:0007669"/>
    <property type="project" value="TreeGrafter"/>
</dbReference>
<dbReference type="Pfam" id="PF00622">
    <property type="entry name" value="SPRY"/>
    <property type="match status" value="1"/>
</dbReference>
<dbReference type="FunCoup" id="G5B1Z6">
    <property type="interactions" value="1696"/>
</dbReference>
<dbReference type="InterPro" id="IPR043136">
    <property type="entry name" value="B30.2/SPRY_sf"/>
</dbReference>
<dbReference type="Gene3D" id="2.60.120.920">
    <property type="match status" value="1"/>
</dbReference>
<dbReference type="NCBIfam" id="TIGR01509">
    <property type="entry name" value="HAD-SF-IA-v3"/>
    <property type="match status" value="1"/>
</dbReference>
<dbReference type="SFLD" id="SFLDG01135">
    <property type="entry name" value="C1.5.6:_HAD__Beta-PGM__Phospha"/>
    <property type="match status" value="1"/>
</dbReference>
<dbReference type="InterPro" id="IPR023214">
    <property type="entry name" value="HAD_sf"/>
</dbReference>
<evidence type="ECO:0000256" key="1">
    <source>
        <dbReference type="ARBA" id="ARBA00007958"/>
    </source>
</evidence>
<dbReference type="NCBIfam" id="TIGR01549">
    <property type="entry name" value="HAD-SF-IA-v1"/>
    <property type="match status" value="1"/>
</dbReference>
<organism evidence="4 5">
    <name type="scientific">Heterocephalus glaber</name>
    <name type="common">Naked mole rat</name>
    <dbReference type="NCBI Taxonomy" id="10181"/>
    <lineage>
        <taxon>Eukaryota</taxon>
        <taxon>Metazoa</taxon>
        <taxon>Chordata</taxon>
        <taxon>Craniata</taxon>
        <taxon>Vertebrata</taxon>
        <taxon>Euteleostomi</taxon>
        <taxon>Mammalia</taxon>
        <taxon>Eutheria</taxon>
        <taxon>Euarchontoglires</taxon>
        <taxon>Glires</taxon>
        <taxon>Rodentia</taxon>
        <taxon>Hystricomorpha</taxon>
        <taxon>Bathyergidae</taxon>
        <taxon>Heterocephalus</taxon>
    </lineage>
</organism>
<dbReference type="PANTHER" id="PTHR46191:SF2">
    <property type="entry name" value="HALOACID DEHALOGENASE-LIKE HYDROLASE DOMAIN-CONTAINING PROTEIN 3"/>
    <property type="match status" value="1"/>
</dbReference>
<evidence type="ECO:0000313" key="4">
    <source>
        <dbReference type="EMBL" id="EHB03298.1"/>
    </source>
</evidence>
<dbReference type="InterPro" id="IPR044924">
    <property type="entry name" value="HAD-SF_hydro_IA_REG-2-like_cap"/>
</dbReference>
<dbReference type="STRING" id="10181.G5B1Z6"/>
<accession>G5B1Z6</accession>
<evidence type="ECO:0000259" key="3">
    <source>
        <dbReference type="Pfam" id="PF00622"/>
    </source>
</evidence>
<reference evidence="4 5" key="1">
    <citation type="journal article" date="2011" name="Nature">
        <title>Genome sequencing reveals insights into physiology and longevity of the naked mole rat.</title>
        <authorList>
            <person name="Kim E.B."/>
            <person name="Fang X."/>
            <person name="Fushan A.A."/>
            <person name="Huang Z."/>
            <person name="Lobanov A.V."/>
            <person name="Han L."/>
            <person name="Marino S.M."/>
            <person name="Sun X."/>
            <person name="Turanov A.A."/>
            <person name="Yang P."/>
            <person name="Yim S.H."/>
            <person name="Zhao X."/>
            <person name="Kasaikina M.V."/>
            <person name="Stoletzki N."/>
            <person name="Peng C."/>
            <person name="Polak P."/>
            <person name="Xiong Z."/>
            <person name="Kiezun A."/>
            <person name="Zhu Y."/>
            <person name="Chen Y."/>
            <person name="Kryukov G.V."/>
            <person name="Zhang Q."/>
            <person name="Peshkin L."/>
            <person name="Yang L."/>
            <person name="Bronson R.T."/>
            <person name="Buffenstein R."/>
            <person name="Wang B."/>
            <person name="Han C."/>
            <person name="Li Q."/>
            <person name="Chen L."/>
            <person name="Zhao W."/>
            <person name="Sunyaev S.R."/>
            <person name="Park T.J."/>
            <person name="Zhang G."/>
            <person name="Wang J."/>
            <person name="Gladyshev V.N."/>
        </authorList>
    </citation>
    <scope>NUCLEOTIDE SEQUENCE [LARGE SCALE GENOMIC DNA]</scope>
</reference>
<dbReference type="PANTHER" id="PTHR46191">
    <property type="match status" value="1"/>
</dbReference>
<dbReference type="NCBIfam" id="TIGR02252">
    <property type="entry name" value="DREG-2"/>
    <property type="match status" value="1"/>
</dbReference>
<evidence type="ECO:0000313" key="5">
    <source>
        <dbReference type="Proteomes" id="UP000006813"/>
    </source>
</evidence>
<dbReference type="Proteomes" id="UP000006813">
    <property type="component" value="Unassembled WGS sequence"/>
</dbReference>